<keyword evidence="2" id="KW-1185">Reference proteome</keyword>
<dbReference type="Proteomes" id="UP000076858">
    <property type="component" value="Unassembled WGS sequence"/>
</dbReference>
<proteinExistence type="predicted"/>
<protein>
    <submittedName>
        <fullName evidence="1">Uncharacterized protein</fullName>
    </submittedName>
</protein>
<dbReference type="AlphaFoldDB" id="A0A164I6M9"/>
<evidence type="ECO:0000313" key="2">
    <source>
        <dbReference type="Proteomes" id="UP000076858"/>
    </source>
</evidence>
<dbReference type="EMBL" id="LRGB01008054">
    <property type="protein sequence ID" value="KZS00937.1"/>
    <property type="molecule type" value="Genomic_DNA"/>
</dbReference>
<organism evidence="1 2">
    <name type="scientific">Daphnia magna</name>
    <dbReference type="NCBI Taxonomy" id="35525"/>
    <lineage>
        <taxon>Eukaryota</taxon>
        <taxon>Metazoa</taxon>
        <taxon>Ecdysozoa</taxon>
        <taxon>Arthropoda</taxon>
        <taxon>Crustacea</taxon>
        <taxon>Branchiopoda</taxon>
        <taxon>Diplostraca</taxon>
        <taxon>Cladocera</taxon>
        <taxon>Anomopoda</taxon>
        <taxon>Daphniidae</taxon>
        <taxon>Daphnia</taxon>
    </lineage>
</organism>
<evidence type="ECO:0000313" key="1">
    <source>
        <dbReference type="EMBL" id="KZS00937.1"/>
    </source>
</evidence>
<sequence length="121" mass="14446">MPRLFYNFNKVTQIQEPRVYRKDERKKKKNDTSHEERVWTKVLNVPRERRISMPKFIGYFDQASVTIRNIVLENSFVKILNFLLHRLHSFYVQSLRPGESRTQSGLHIMRPFPEGNCVPVA</sequence>
<comment type="caution">
    <text evidence="1">The sequence shown here is derived from an EMBL/GenBank/DDBJ whole genome shotgun (WGS) entry which is preliminary data.</text>
</comment>
<gene>
    <name evidence="1" type="ORF">APZ42_002573</name>
</gene>
<accession>A0A164I6M9</accession>
<name>A0A164I6M9_9CRUS</name>
<reference evidence="1 2" key="1">
    <citation type="submission" date="2016-03" db="EMBL/GenBank/DDBJ databases">
        <title>EvidentialGene: Evidence-directed Construction of Genes on Genomes.</title>
        <authorList>
            <person name="Gilbert D.G."/>
            <person name="Choi J.-H."/>
            <person name="Mockaitis K."/>
            <person name="Colbourne J."/>
            <person name="Pfrender M."/>
        </authorList>
    </citation>
    <scope>NUCLEOTIDE SEQUENCE [LARGE SCALE GENOMIC DNA]</scope>
    <source>
        <strain evidence="1 2">Xinb3</strain>
        <tissue evidence="1">Complete organism</tissue>
    </source>
</reference>